<accession>A0A0A9GUD9</accession>
<dbReference type="EMBL" id="GBRH01171715">
    <property type="protein sequence ID" value="JAE26181.1"/>
    <property type="molecule type" value="Transcribed_RNA"/>
</dbReference>
<evidence type="ECO:0000256" key="1">
    <source>
        <dbReference type="SAM" id="MobiDB-lite"/>
    </source>
</evidence>
<dbReference type="AlphaFoldDB" id="A0A0A9GUD9"/>
<sequence>MLPSAMRCLLEQGFAASRNGRWTRDEEWLDANGQWQNQSARGEGDA</sequence>
<feature type="region of interest" description="Disordered" evidence="1">
    <location>
        <begin position="25"/>
        <end position="46"/>
    </location>
</feature>
<organism evidence="2">
    <name type="scientific">Arundo donax</name>
    <name type="common">Giant reed</name>
    <name type="synonym">Donax arundinaceus</name>
    <dbReference type="NCBI Taxonomy" id="35708"/>
    <lineage>
        <taxon>Eukaryota</taxon>
        <taxon>Viridiplantae</taxon>
        <taxon>Streptophyta</taxon>
        <taxon>Embryophyta</taxon>
        <taxon>Tracheophyta</taxon>
        <taxon>Spermatophyta</taxon>
        <taxon>Magnoliopsida</taxon>
        <taxon>Liliopsida</taxon>
        <taxon>Poales</taxon>
        <taxon>Poaceae</taxon>
        <taxon>PACMAD clade</taxon>
        <taxon>Arundinoideae</taxon>
        <taxon>Arundineae</taxon>
        <taxon>Arundo</taxon>
    </lineage>
</organism>
<evidence type="ECO:0000313" key="2">
    <source>
        <dbReference type="EMBL" id="JAE26181.1"/>
    </source>
</evidence>
<protein>
    <submittedName>
        <fullName evidence="2">Uncharacterized protein</fullName>
    </submittedName>
</protein>
<proteinExistence type="predicted"/>
<name>A0A0A9GUD9_ARUDO</name>
<reference evidence="2" key="1">
    <citation type="submission" date="2014-09" db="EMBL/GenBank/DDBJ databases">
        <authorList>
            <person name="Magalhaes I.L.F."/>
            <person name="Oliveira U."/>
            <person name="Santos F.R."/>
            <person name="Vidigal T.H.D.A."/>
            <person name="Brescovit A.D."/>
            <person name="Santos A.J."/>
        </authorList>
    </citation>
    <scope>NUCLEOTIDE SEQUENCE</scope>
    <source>
        <tissue evidence="2">Shoot tissue taken approximately 20 cm above the soil surface</tissue>
    </source>
</reference>
<reference evidence="2" key="2">
    <citation type="journal article" date="2015" name="Data Brief">
        <title>Shoot transcriptome of the giant reed, Arundo donax.</title>
        <authorList>
            <person name="Barrero R.A."/>
            <person name="Guerrero F.D."/>
            <person name="Moolhuijzen P."/>
            <person name="Goolsby J.A."/>
            <person name="Tidwell J."/>
            <person name="Bellgard S.E."/>
            <person name="Bellgard M.I."/>
        </authorList>
    </citation>
    <scope>NUCLEOTIDE SEQUENCE</scope>
    <source>
        <tissue evidence="2">Shoot tissue taken approximately 20 cm above the soil surface</tissue>
    </source>
</reference>